<dbReference type="GO" id="GO:0003676">
    <property type="term" value="F:nucleic acid binding"/>
    <property type="evidence" value="ECO:0007669"/>
    <property type="project" value="InterPro"/>
</dbReference>
<keyword evidence="2" id="KW-1185">Reference proteome</keyword>
<sequence length="334" mass="37825">MKTIEQIANAINTQSDGFEIGGLQDLRKELRDFSRRPGSTIFSKQTITPLWAFHHGGRSELQFNIGFDGTDGEELRHGIAFSFETSQTLPDIAPLREKADLFNEYLRLNPEEFADLKMWYWDSDVRSEDMLPAPVSTDIIREGVFLFMGTIRPIEDVDVMEILADFDALLPLYTYVEGSGYSGPTKKKAVKGFTFQPGCTFKKLKTKSKPSSDPVNISLRHNAMQHKLFDVLTDKHGKKNVGTEIATGNGTRIDTVVKTPNGYIIYEIKPHQSPRACIRDALGQLLEYAHWKSEFDAIELCVVGPKKLDTDAREYLNLLKDVYQLPIRYLQIAV</sequence>
<name>A0A517NUG6_9BACT</name>
<reference evidence="1 2" key="1">
    <citation type="submission" date="2019-02" db="EMBL/GenBank/DDBJ databases">
        <title>Deep-cultivation of Planctomycetes and their phenomic and genomic characterization uncovers novel biology.</title>
        <authorList>
            <person name="Wiegand S."/>
            <person name="Jogler M."/>
            <person name="Boedeker C."/>
            <person name="Pinto D."/>
            <person name="Vollmers J."/>
            <person name="Rivas-Marin E."/>
            <person name="Kohn T."/>
            <person name="Peeters S.H."/>
            <person name="Heuer A."/>
            <person name="Rast P."/>
            <person name="Oberbeckmann S."/>
            <person name="Bunk B."/>
            <person name="Jeske O."/>
            <person name="Meyerdierks A."/>
            <person name="Storesund J.E."/>
            <person name="Kallscheuer N."/>
            <person name="Luecker S."/>
            <person name="Lage O.M."/>
            <person name="Pohl T."/>
            <person name="Merkel B.J."/>
            <person name="Hornburger P."/>
            <person name="Mueller R.-W."/>
            <person name="Bruemmer F."/>
            <person name="Labrenz M."/>
            <person name="Spormann A.M."/>
            <person name="Op den Camp H."/>
            <person name="Overmann J."/>
            <person name="Amann R."/>
            <person name="Jetten M.S.M."/>
            <person name="Mascher T."/>
            <person name="Medema M.H."/>
            <person name="Devos D.P."/>
            <person name="Kaster A.-K."/>
            <person name="Ovreas L."/>
            <person name="Rohde M."/>
            <person name="Galperin M.Y."/>
            <person name="Jogler C."/>
        </authorList>
    </citation>
    <scope>NUCLEOTIDE SEQUENCE [LARGE SCALE GENOMIC DNA]</scope>
    <source>
        <strain evidence="1 2">K23_9</strain>
    </source>
</reference>
<gene>
    <name evidence="1" type="ORF">K239x_27580</name>
</gene>
<proteinExistence type="predicted"/>
<dbReference type="RefSeq" id="WP_145418502.1">
    <property type="nucleotide sequence ID" value="NZ_CP036526.1"/>
</dbReference>
<dbReference type="Gene3D" id="3.40.1350.10">
    <property type="match status" value="1"/>
</dbReference>
<organism evidence="1 2">
    <name type="scientific">Stieleria marina</name>
    <dbReference type="NCBI Taxonomy" id="1930275"/>
    <lineage>
        <taxon>Bacteria</taxon>
        <taxon>Pseudomonadati</taxon>
        <taxon>Planctomycetota</taxon>
        <taxon>Planctomycetia</taxon>
        <taxon>Pirellulales</taxon>
        <taxon>Pirellulaceae</taxon>
        <taxon>Stieleria</taxon>
    </lineage>
</organism>
<dbReference type="AlphaFoldDB" id="A0A517NUG6"/>
<dbReference type="EMBL" id="CP036526">
    <property type="protein sequence ID" value="QDT10768.1"/>
    <property type="molecule type" value="Genomic_DNA"/>
</dbReference>
<dbReference type="Proteomes" id="UP000319817">
    <property type="component" value="Chromosome"/>
</dbReference>
<dbReference type="OrthoDB" id="6402880at2"/>
<evidence type="ECO:0000313" key="1">
    <source>
        <dbReference type="EMBL" id="QDT10768.1"/>
    </source>
</evidence>
<dbReference type="InterPro" id="IPR011856">
    <property type="entry name" value="tRNA_endonuc-like_dom_sf"/>
</dbReference>
<evidence type="ECO:0000313" key="2">
    <source>
        <dbReference type="Proteomes" id="UP000319817"/>
    </source>
</evidence>
<protein>
    <submittedName>
        <fullName evidence="1">Uncharacterized protein</fullName>
    </submittedName>
</protein>
<accession>A0A517NUG6</accession>